<feature type="repeat" description="ANK" evidence="1">
    <location>
        <begin position="7"/>
        <end position="39"/>
    </location>
</feature>
<dbReference type="GO" id="GO:0005770">
    <property type="term" value="C:late endosome"/>
    <property type="evidence" value="ECO:0007669"/>
    <property type="project" value="TreeGrafter"/>
</dbReference>
<dbReference type="GO" id="GO:0005886">
    <property type="term" value="C:plasma membrane"/>
    <property type="evidence" value="ECO:0007669"/>
    <property type="project" value="TreeGrafter"/>
</dbReference>
<feature type="repeat" description="ANK" evidence="1">
    <location>
        <begin position="181"/>
        <end position="213"/>
    </location>
</feature>
<dbReference type="Pfam" id="PF00023">
    <property type="entry name" value="Ank"/>
    <property type="match status" value="1"/>
</dbReference>
<name>A0A9X0CV63_9CNID</name>
<dbReference type="CDD" id="cd22886">
    <property type="entry name" value="ANKRD27_zf2"/>
    <property type="match status" value="1"/>
</dbReference>
<protein>
    <submittedName>
        <fullName evidence="3">Ankyrin repeat domain-containing protein 27</fullName>
    </submittedName>
</protein>
<evidence type="ECO:0000313" key="4">
    <source>
        <dbReference type="Proteomes" id="UP001163046"/>
    </source>
</evidence>
<organism evidence="3 4">
    <name type="scientific">Desmophyllum pertusum</name>
    <dbReference type="NCBI Taxonomy" id="174260"/>
    <lineage>
        <taxon>Eukaryota</taxon>
        <taxon>Metazoa</taxon>
        <taxon>Cnidaria</taxon>
        <taxon>Anthozoa</taxon>
        <taxon>Hexacorallia</taxon>
        <taxon>Scleractinia</taxon>
        <taxon>Caryophylliina</taxon>
        <taxon>Caryophylliidae</taxon>
        <taxon>Desmophyllum</taxon>
    </lineage>
</organism>
<dbReference type="InterPro" id="IPR036770">
    <property type="entry name" value="Ankyrin_rpt-contain_sf"/>
</dbReference>
<feature type="repeat" description="ANK" evidence="1">
    <location>
        <begin position="281"/>
        <end position="313"/>
    </location>
</feature>
<dbReference type="PROSITE" id="PS50088">
    <property type="entry name" value="ANK_REPEAT"/>
    <property type="match status" value="5"/>
</dbReference>
<dbReference type="PROSITE" id="PS50297">
    <property type="entry name" value="ANK_REP_REGION"/>
    <property type="match status" value="5"/>
</dbReference>
<dbReference type="GO" id="GO:0045022">
    <property type="term" value="P:early endosome to late endosome transport"/>
    <property type="evidence" value="ECO:0007669"/>
    <property type="project" value="TreeGrafter"/>
</dbReference>
<dbReference type="InterPro" id="IPR002110">
    <property type="entry name" value="Ankyrin_rpt"/>
</dbReference>
<dbReference type="GO" id="GO:0048812">
    <property type="term" value="P:neuron projection morphogenesis"/>
    <property type="evidence" value="ECO:0007669"/>
    <property type="project" value="TreeGrafter"/>
</dbReference>
<sequence length="506" mass="56712">MNAANEQGDTPLHLASRWGYAELVPLLLEKGACLEARNKDKATPLDSSHNKQVTEILLEALAAASEEQEQAISYPVQRSNSISESPLIQSEEFANTVSKDQEKTIEIDRFIRTVADGDVELVRYKLGLSDDEEDEEDEDELPRSDHDLCHPLCQCDKCSKWQKRSREAAEKIIHPNVRDGEGRTPLHIAAIRGYEEMTSLLLRRGAQADVKNYTRMRAPLHFACQYNHPRVAGLLLSHQAKVNIKDCKDNTPLHLCCFTGHLDPANVLIGHGASVDVTNDRGNTPLHEAASFNFVKLVILLLENGASVTVRNKRELTPLQYAHRDDVIRALDQAEGISFNARTKRLSYSNYSSQKPGDKDLNTSLPKTRSKSIPSYIGASAVNKQPIPVNSPSGPASTASHADEPEHARLNKLFERLERGDVERLQDISKAVKSFDRRTSLRRTETIDRSSPVIDLHLKHQLSIQHFNRLSLRTVRTRDHSQPMVEEDKDYEGDVSSEDDSDDANT</sequence>
<dbReference type="OrthoDB" id="411646at2759"/>
<dbReference type="GO" id="GO:0097422">
    <property type="term" value="C:tubular endosome"/>
    <property type="evidence" value="ECO:0007669"/>
    <property type="project" value="TreeGrafter"/>
</dbReference>
<dbReference type="Proteomes" id="UP001163046">
    <property type="component" value="Unassembled WGS sequence"/>
</dbReference>
<feature type="compositionally biased region" description="Polar residues" evidence="2">
    <location>
        <begin position="388"/>
        <end position="400"/>
    </location>
</feature>
<dbReference type="SUPFAM" id="SSF48403">
    <property type="entry name" value="Ankyrin repeat"/>
    <property type="match status" value="2"/>
</dbReference>
<proteinExistence type="predicted"/>
<dbReference type="GO" id="GO:0000149">
    <property type="term" value="F:SNARE binding"/>
    <property type="evidence" value="ECO:0007669"/>
    <property type="project" value="TreeGrafter"/>
</dbReference>
<dbReference type="Gene3D" id="1.25.40.20">
    <property type="entry name" value="Ankyrin repeat-containing domain"/>
    <property type="match status" value="3"/>
</dbReference>
<feature type="region of interest" description="Disordered" evidence="2">
    <location>
        <begin position="349"/>
        <end position="370"/>
    </location>
</feature>
<dbReference type="GO" id="GO:0043005">
    <property type="term" value="C:neuron projection"/>
    <property type="evidence" value="ECO:0007669"/>
    <property type="project" value="TreeGrafter"/>
</dbReference>
<dbReference type="GO" id="GO:0005769">
    <property type="term" value="C:early endosome"/>
    <property type="evidence" value="ECO:0007669"/>
    <property type="project" value="TreeGrafter"/>
</dbReference>
<feature type="repeat" description="ANK" evidence="1">
    <location>
        <begin position="215"/>
        <end position="247"/>
    </location>
</feature>
<dbReference type="EMBL" id="MU826827">
    <property type="protein sequence ID" value="KAJ7374564.1"/>
    <property type="molecule type" value="Genomic_DNA"/>
</dbReference>
<feature type="compositionally biased region" description="Acidic residues" evidence="2">
    <location>
        <begin position="485"/>
        <end position="506"/>
    </location>
</feature>
<feature type="region of interest" description="Disordered" evidence="2">
    <location>
        <begin position="383"/>
        <end position="405"/>
    </location>
</feature>
<feature type="region of interest" description="Disordered" evidence="2">
    <location>
        <begin position="477"/>
        <end position="506"/>
    </location>
</feature>
<evidence type="ECO:0000256" key="2">
    <source>
        <dbReference type="SAM" id="MobiDB-lite"/>
    </source>
</evidence>
<evidence type="ECO:0000256" key="1">
    <source>
        <dbReference type="PROSITE-ProRule" id="PRU00023"/>
    </source>
</evidence>
<accession>A0A9X0CV63</accession>
<dbReference type="GO" id="GO:0030133">
    <property type="term" value="C:transport vesicle"/>
    <property type="evidence" value="ECO:0007669"/>
    <property type="project" value="TreeGrafter"/>
</dbReference>
<feature type="repeat" description="ANK" evidence="1">
    <location>
        <begin position="248"/>
        <end position="280"/>
    </location>
</feature>
<dbReference type="PANTHER" id="PTHR24170">
    <property type="entry name" value="ANKYRIN REPEAT DOMAIN-CONTAINING PROTEIN 27"/>
    <property type="match status" value="1"/>
</dbReference>
<dbReference type="GO" id="GO:0005085">
    <property type="term" value="F:guanyl-nucleotide exchange factor activity"/>
    <property type="evidence" value="ECO:0007669"/>
    <property type="project" value="TreeGrafter"/>
</dbReference>
<keyword evidence="1" id="KW-0040">ANK repeat</keyword>
<dbReference type="AlphaFoldDB" id="A0A9X0CV63"/>
<dbReference type="SMART" id="SM00248">
    <property type="entry name" value="ANK"/>
    <property type="match status" value="5"/>
</dbReference>
<keyword evidence="4" id="KW-1185">Reference proteome</keyword>
<gene>
    <name evidence="3" type="primary">ANKRD27_1</name>
    <name evidence="3" type="ORF">OS493_004902</name>
</gene>
<dbReference type="PRINTS" id="PR01415">
    <property type="entry name" value="ANKYRIN"/>
</dbReference>
<dbReference type="Pfam" id="PF12796">
    <property type="entry name" value="Ank_2"/>
    <property type="match status" value="2"/>
</dbReference>
<evidence type="ECO:0000313" key="3">
    <source>
        <dbReference type="EMBL" id="KAJ7374564.1"/>
    </source>
</evidence>
<comment type="caution">
    <text evidence="3">The sequence shown here is derived from an EMBL/GenBank/DDBJ whole genome shotgun (WGS) entry which is preliminary data.</text>
</comment>
<dbReference type="PANTHER" id="PTHR24170:SF2">
    <property type="entry name" value="ANKYRIN REPEAT DOMAIN-CONTAINING PROTEIN 27"/>
    <property type="match status" value="1"/>
</dbReference>
<reference evidence="3" key="1">
    <citation type="submission" date="2023-01" db="EMBL/GenBank/DDBJ databases">
        <title>Genome assembly of the deep-sea coral Lophelia pertusa.</title>
        <authorList>
            <person name="Herrera S."/>
            <person name="Cordes E."/>
        </authorList>
    </citation>
    <scope>NUCLEOTIDE SEQUENCE</scope>
    <source>
        <strain evidence="3">USNM1676648</strain>
        <tissue evidence="3">Polyp</tissue>
    </source>
</reference>
<dbReference type="InterPro" id="IPR051248">
    <property type="entry name" value="UPF0507/Ank_repeat_27"/>
</dbReference>